<dbReference type="CDD" id="cd14733">
    <property type="entry name" value="BACK"/>
    <property type="match status" value="1"/>
</dbReference>
<dbReference type="CDD" id="cd18186">
    <property type="entry name" value="BTB_POZ_ZBTB_KLHL-like"/>
    <property type="match status" value="1"/>
</dbReference>
<evidence type="ECO:0000313" key="4">
    <source>
        <dbReference type="Proteomes" id="UP000266841"/>
    </source>
</evidence>
<dbReference type="EMBL" id="AGNL01004392">
    <property type="protein sequence ID" value="EJK73567.1"/>
    <property type="molecule type" value="Genomic_DNA"/>
</dbReference>
<feature type="domain" description="SAP" evidence="2">
    <location>
        <begin position="497"/>
        <end position="531"/>
    </location>
</feature>
<feature type="region of interest" description="Disordered" evidence="1">
    <location>
        <begin position="1"/>
        <end position="29"/>
    </location>
</feature>
<gene>
    <name evidence="3" type="ORF">THAOC_04800</name>
</gene>
<dbReference type="SUPFAM" id="SSF54695">
    <property type="entry name" value="POZ domain"/>
    <property type="match status" value="1"/>
</dbReference>
<protein>
    <recommendedName>
        <fullName evidence="2">SAP domain-containing protein</fullName>
    </recommendedName>
</protein>
<keyword evidence="4" id="KW-1185">Reference proteome</keyword>
<dbReference type="InterPro" id="IPR002083">
    <property type="entry name" value="MATH/TRAF_dom"/>
</dbReference>
<evidence type="ECO:0000259" key="2">
    <source>
        <dbReference type="PROSITE" id="PS50800"/>
    </source>
</evidence>
<dbReference type="Gene3D" id="3.30.710.10">
    <property type="entry name" value="Potassium Channel Kv1.1, Chain A"/>
    <property type="match status" value="1"/>
</dbReference>
<dbReference type="Proteomes" id="UP000266841">
    <property type="component" value="Unassembled WGS sequence"/>
</dbReference>
<feature type="compositionally biased region" description="Low complexity" evidence="1">
    <location>
        <begin position="138"/>
        <end position="162"/>
    </location>
</feature>
<reference evidence="3 4" key="1">
    <citation type="journal article" date="2012" name="Genome Biol.">
        <title>Genome and low-iron response of an oceanic diatom adapted to chronic iron limitation.</title>
        <authorList>
            <person name="Lommer M."/>
            <person name="Specht M."/>
            <person name="Roy A.S."/>
            <person name="Kraemer L."/>
            <person name="Andreson R."/>
            <person name="Gutowska M.A."/>
            <person name="Wolf J."/>
            <person name="Bergner S.V."/>
            <person name="Schilhabel M.B."/>
            <person name="Klostermeier U.C."/>
            <person name="Beiko R.G."/>
            <person name="Rosenstiel P."/>
            <person name="Hippler M."/>
            <person name="Laroche J."/>
        </authorList>
    </citation>
    <scope>NUCLEOTIDE SEQUENCE [LARGE SCALE GENOMIC DNA]</scope>
    <source>
        <strain evidence="3 4">CCMP1005</strain>
    </source>
</reference>
<dbReference type="OrthoDB" id="45051at2759"/>
<evidence type="ECO:0000313" key="3">
    <source>
        <dbReference type="EMBL" id="EJK73567.1"/>
    </source>
</evidence>
<dbReference type="PANTHER" id="PTHR26379:SF187">
    <property type="entry name" value="OS07G0655300 PROTEIN"/>
    <property type="match status" value="1"/>
</dbReference>
<sequence>ASTLLARSERASSSASIRRTSPRKKSSIDNSMTSAWECGVPDCVGSGASAYAWGGAVSQRLVVTERHGKGLKEASSTAPVDTLSAQGQIRPTLGRLQVEVRIRCRSTGGGEVDTQVVCQSPAALQTVRASRVDWGQTTSTVGSAGAGSAVGRTQSRQTTQMSTRHEPVHVGAPPGGLSDWAITPLHFNGFADLPTTEGVEVRSPLFSCFGHQWITAIYPGGDIDSNDGYVALFLANRTEEYIEIVYKYVIKHPNGGGDISISNRYGNLRMFSPMDSDGAVNDAWSVRANNNFMLRSTLMNYLVRRRNIDYRADVKFEVGGAVESGKGRRKRAKTTTITFHAHHIFLQMSAPALADMCQPGTAPTAIDNVQPGIFKYLLYYCYGGKIGEEELQSNAKGVIEASDRFGIVNLKLEAEACYADTLELTLDNIIEVATYADSKNLALLKERCMDFLSSANKMEVAEKVSFDDMPSHLMKDWMDWMVALARREGGSSKGDRFSAMRVSQLRRLANDKGLCVNGSREMLIASIKVNEEGAEAES</sequence>
<dbReference type="Gene3D" id="2.60.210.10">
    <property type="entry name" value="Apoptosis, Tumor Necrosis Factor Receptor Associated Protein 2, Chain A"/>
    <property type="match status" value="1"/>
</dbReference>
<feature type="compositionally biased region" description="Low complexity" evidence="1">
    <location>
        <begin position="1"/>
        <end position="19"/>
    </location>
</feature>
<feature type="region of interest" description="Disordered" evidence="1">
    <location>
        <begin position="138"/>
        <end position="168"/>
    </location>
</feature>
<dbReference type="InterPro" id="IPR000210">
    <property type="entry name" value="BTB/POZ_dom"/>
</dbReference>
<dbReference type="InterPro" id="IPR011333">
    <property type="entry name" value="SKP1/BTB/POZ_sf"/>
</dbReference>
<dbReference type="Gene3D" id="1.25.40.420">
    <property type="match status" value="1"/>
</dbReference>
<comment type="caution">
    <text evidence="3">The sequence shown here is derived from an EMBL/GenBank/DDBJ whole genome shotgun (WGS) entry which is preliminary data.</text>
</comment>
<dbReference type="Pfam" id="PF00651">
    <property type="entry name" value="BTB"/>
    <property type="match status" value="1"/>
</dbReference>
<dbReference type="SUPFAM" id="SSF49599">
    <property type="entry name" value="TRAF domain-like"/>
    <property type="match status" value="1"/>
</dbReference>
<dbReference type="GO" id="GO:0016567">
    <property type="term" value="P:protein ubiquitination"/>
    <property type="evidence" value="ECO:0007669"/>
    <property type="project" value="InterPro"/>
</dbReference>
<proteinExistence type="predicted"/>
<dbReference type="PANTHER" id="PTHR26379">
    <property type="entry name" value="BTB/POZ AND MATH DOMAIN-CONTAINING PROTEIN 1"/>
    <property type="match status" value="1"/>
</dbReference>
<dbReference type="CDD" id="cd00121">
    <property type="entry name" value="MATH"/>
    <property type="match status" value="1"/>
</dbReference>
<evidence type="ECO:0000256" key="1">
    <source>
        <dbReference type="SAM" id="MobiDB-lite"/>
    </source>
</evidence>
<dbReference type="AlphaFoldDB" id="K0TNI7"/>
<dbReference type="InterPro" id="IPR003034">
    <property type="entry name" value="SAP_dom"/>
</dbReference>
<dbReference type="InterPro" id="IPR008974">
    <property type="entry name" value="TRAF-like"/>
</dbReference>
<name>K0TNI7_THAOC</name>
<feature type="non-terminal residue" evidence="3">
    <location>
        <position position="1"/>
    </location>
</feature>
<accession>K0TNI7</accession>
<dbReference type="PROSITE" id="PS50800">
    <property type="entry name" value="SAP"/>
    <property type="match status" value="1"/>
</dbReference>
<dbReference type="InterPro" id="IPR045005">
    <property type="entry name" value="BPM1-6"/>
</dbReference>
<organism evidence="3 4">
    <name type="scientific">Thalassiosira oceanica</name>
    <name type="common">Marine diatom</name>
    <dbReference type="NCBI Taxonomy" id="159749"/>
    <lineage>
        <taxon>Eukaryota</taxon>
        <taxon>Sar</taxon>
        <taxon>Stramenopiles</taxon>
        <taxon>Ochrophyta</taxon>
        <taxon>Bacillariophyta</taxon>
        <taxon>Coscinodiscophyceae</taxon>
        <taxon>Thalassiosirophycidae</taxon>
        <taxon>Thalassiosirales</taxon>
        <taxon>Thalassiosiraceae</taxon>
        <taxon>Thalassiosira</taxon>
    </lineage>
</organism>